<dbReference type="Proteomes" id="UP000050795">
    <property type="component" value="Unassembled WGS sequence"/>
</dbReference>
<accession>A0AA85J4F2</accession>
<protein>
    <submittedName>
        <fullName evidence="3">Exocyst complex component Sec8</fullName>
    </submittedName>
</protein>
<name>A0AA85J4F2_TRIRE</name>
<dbReference type="SUPFAM" id="SSF48371">
    <property type="entry name" value="ARM repeat"/>
    <property type="match status" value="1"/>
</dbReference>
<dbReference type="WBParaSite" id="TREG1_1400.1">
    <property type="protein sequence ID" value="TREG1_1400.1"/>
    <property type="gene ID" value="TREG1_1400"/>
</dbReference>
<reference evidence="3" key="2">
    <citation type="submission" date="2023-11" db="UniProtKB">
        <authorList>
            <consortium name="WormBaseParasite"/>
        </authorList>
    </citation>
    <scope>IDENTIFICATION</scope>
</reference>
<reference evidence="2" key="1">
    <citation type="submission" date="2022-06" db="EMBL/GenBank/DDBJ databases">
        <authorList>
            <person name="Berger JAMES D."/>
            <person name="Berger JAMES D."/>
        </authorList>
    </citation>
    <scope>NUCLEOTIDE SEQUENCE [LARGE SCALE GENOMIC DNA]</scope>
</reference>
<feature type="region of interest" description="Disordered" evidence="1">
    <location>
        <begin position="1"/>
        <end position="20"/>
    </location>
</feature>
<proteinExistence type="predicted"/>
<sequence length="144" mass="15812">MAGCELVSSSDDETYGGGSDNTIGRAARLEEARCEAVRSQCAVITLLLHRHARLTAEVAAEITGSTLNISIPSDTESQEAIHPSSGLSEEALRNILFWLKGRLVQVVLEHCDQLVPYLDKLDEFICGAHPEVQDVFQQLRSLYD</sequence>
<keyword evidence="2" id="KW-1185">Reference proteome</keyword>
<dbReference type="InterPro" id="IPR016024">
    <property type="entry name" value="ARM-type_fold"/>
</dbReference>
<evidence type="ECO:0000313" key="2">
    <source>
        <dbReference type="Proteomes" id="UP000050795"/>
    </source>
</evidence>
<evidence type="ECO:0000256" key="1">
    <source>
        <dbReference type="SAM" id="MobiDB-lite"/>
    </source>
</evidence>
<organism evidence="2 3">
    <name type="scientific">Trichobilharzia regenti</name>
    <name type="common">Nasal bird schistosome</name>
    <dbReference type="NCBI Taxonomy" id="157069"/>
    <lineage>
        <taxon>Eukaryota</taxon>
        <taxon>Metazoa</taxon>
        <taxon>Spiralia</taxon>
        <taxon>Lophotrochozoa</taxon>
        <taxon>Platyhelminthes</taxon>
        <taxon>Trematoda</taxon>
        <taxon>Digenea</taxon>
        <taxon>Strigeidida</taxon>
        <taxon>Schistosomatoidea</taxon>
        <taxon>Schistosomatidae</taxon>
        <taxon>Trichobilharzia</taxon>
    </lineage>
</organism>
<evidence type="ECO:0000313" key="3">
    <source>
        <dbReference type="WBParaSite" id="TREG1_1400.1"/>
    </source>
</evidence>
<dbReference type="AlphaFoldDB" id="A0AA85J4F2"/>